<sequence>MDISDFKKLLAKGEIEEVITALLKDPGNLSKTLKKKALVISTRYQQLQINIHKGIISEEKAILESNRINDSLLHILTRLDNLVSQENLQEIRQGLREIYENRINSKLAARFPINLELKYSTEGTTSRAALYDNRTIRSTKIKDELITLFDKHRGRLLIIGEPGSGKTTLLLQLALKLLEKENARIPIVINIATWRERFSSVQEWLTELLPQMGFSKGLTKNILTEDRLLPLFDGLDELDELDEEYRQTCLEAIGEYGKNQNSDYIICSRIQEYAQGIDAPVYCQIMVKPLTLQQIQISLKEQNSPETRGILDAIGKDTLISDAIKTPFYLNIIQQLFASMKSWDEFGFRSGSLEGRKKEIVECFIQSSTKSITDYSSIKVKKWLSFLAYRMNDRNDVTFELVNLQYDWIIINNFQLFIAKILKGIVGGLVIGIVVGLFGSFIGSLILISELNLNKGLTEGILTGLAGGILTGLILGLFISLIVGLTISLSGGSINILTKDRVNWSLSTFRKSVKKYLSFGLVLSLILFLTYDSLYDQIYILTVGTHSGSVTDFSLIDSLKGYFYDFFYGIITGVISCLILDLAVINIFNGTKSALILLRRSFQEVLVRSLIIGLTIAALYWVIFDIVLDLLYDLVDGLVFDLIESLISGITIGMILSVILETVLKPNNYAASII</sequence>
<keyword evidence="1" id="KW-1133">Transmembrane helix</keyword>
<dbReference type="InterPro" id="IPR045439">
    <property type="entry name" value="EAD11"/>
</dbReference>
<dbReference type="Proteomes" id="UP000223913">
    <property type="component" value="Unassembled WGS sequence"/>
</dbReference>
<gene>
    <name evidence="3" type="ORF">CRP01_40430</name>
</gene>
<evidence type="ECO:0000313" key="4">
    <source>
        <dbReference type="Proteomes" id="UP000223913"/>
    </source>
</evidence>
<dbReference type="SUPFAM" id="SSF52540">
    <property type="entry name" value="P-loop containing nucleoside triphosphate hydrolases"/>
    <property type="match status" value="1"/>
</dbReference>
<feature type="transmembrane region" description="Helical" evidence="1">
    <location>
        <begin position="605"/>
        <end position="623"/>
    </location>
</feature>
<dbReference type="OrthoDB" id="419058at2"/>
<dbReference type="Pfam" id="PF19964">
    <property type="entry name" value="EAD11"/>
    <property type="match status" value="1"/>
</dbReference>
<keyword evidence="1" id="KW-0812">Transmembrane</keyword>
<name>A0A2D0MWY7_FLAN2</name>
<dbReference type="InterPro" id="IPR027417">
    <property type="entry name" value="P-loop_NTPase"/>
</dbReference>
<feature type="transmembrane region" description="Helical" evidence="1">
    <location>
        <begin position="513"/>
        <end position="531"/>
    </location>
</feature>
<organism evidence="3 4">
    <name type="scientific">Flavilitoribacter nigricans (strain ATCC 23147 / DSM 23189 / NBRC 102662 / NCIMB 1420 / SS-2)</name>
    <name type="common">Lewinella nigricans</name>
    <dbReference type="NCBI Taxonomy" id="1122177"/>
    <lineage>
        <taxon>Bacteria</taxon>
        <taxon>Pseudomonadati</taxon>
        <taxon>Bacteroidota</taxon>
        <taxon>Saprospiria</taxon>
        <taxon>Saprospirales</taxon>
        <taxon>Lewinellaceae</taxon>
        <taxon>Flavilitoribacter</taxon>
    </lineage>
</organism>
<keyword evidence="1" id="KW-0472">Membrane</keyword>
<reference evidence="3 4" key="1">
    <citation type="submission" date="2017-10" db="EMBL/GenBank/DDBJ databases">
        <title>The draft genome sequence of Lewinella nigricans NBRC 102662.</title>
        <authorList>
            <person name="Wang K."/>
        </authorList>
    </citation>
    <scope>NUCLEOTIDE SEQUENCE [LARGE SCALE GENOMIC DNA]</scope>
    <source>
        <strain evidence="3 4">NBRC 102662</strain>
    </source>
</reference>
<dbReference type="AlphaFoldDB" id="A0A2D0MWY7"/>
<feature type="transmembrane region" description="Helical" evidence="1">
    <location>
        <begin position="468"/>
        <end position="492"/>
    </location>
</feature>
<comment type="caution">
    <text evidence="3">The sequence shown here is derived from an EMBL/GenBank/DDBJ whole genome shotgun (WGS) entry which is preliminary data.</text>
</comment>
<dbReference type="Pfam" id="PF05729">
    <property type="entry name" value="NACHT"/>
    <property type="match status" value="1"/>
</dbReference>
<feature type="transmembrane region" description="Helical" evidence="1">
    <location>
        <begin position="643"/>
        <end position="664"/>
    </location>
</feature>
<accession>A0A2D0MWY7</accession>
<keyword evidence="4" id="KW-1185">Reference proteome</keyword>
<feature type="domain" description="NACHT" evidence="2">
    <location>
        <begin position="154"/>
        <end position="238"/>
    </location>
</feature>
<proteinExistence type="predicted"/>
<dbReference type="InterPro" id="IPR007111">
    <property type="entry name" value="NACHT_NTPase"/>
</dbReference>
<protein>
    <recommendedName>
        <fullName evidence="2">NACHT domain-containing protein</fullName>
    </recommendedName>
</protein>
<feature type="transmembrane region" description="Helical" evidence="1">
    <location>
        <begin position="566"/>
        <end position="585"/>
    </location>
</feature>
<evidence type="ECO:0000256" key="1">
    <source>
        <dbReference type="SAM" id="Phobius"/>
    </source>
</evidence>
<evidence type="ECO:0000259" key="2">
    <source>
        <dbReference type="PROSITE" id="PS50837"/>
    </source>
</evidence>
<dbReference type="Gene3D" id="3.40.50.300">
    <property type="entry name" value="P-loop containing nucleotide triphosphate hydrolases"/>
    <property type="match status" value="1"/>
</dbReference>
<dbReference type="PROSITE" id="PS50837">
    <property type="entry name" value="NACHT"/>
    <property type="match status" value="1"/>
</dbReference>
<dbReference type="RefSeq" id="WP_099155806.1">
    <property type="nucleotide sequence ID" value="NZ_PDUD01000075.1"/>
</dbReference>
<feature type="transmembrane region" description="Helical" evidence="1">
    <location>
        <begin position="425"/>
        <end position="448"/>
    </location>
</feature>
<evidence type="ECO:0000313" key="3">
    <source>
        <dbReference type="EMBL" id="PHN00774.1"/>
    </source>
</evidence>
<dbReference type="EMBL" id="PDUD01000075">
    <property type="protein sequence ID" value="PHN00774.1"/>
    <property type="molecule type" value="Genomic_DNA"/>
</dbReference>